<dbReference type="CDD" id="cd00160">
    <property type="entry name" value="RhoGEF"/>
    <property type="match status" value="1"/>
</dbReference>
<feature type="domain" description="DH" evidence="4">
    <location>
        <begin position="387"/>
        <end position="600"/>
    </location>
</feature>
<feature type="compositionally biased region" description="Polar residues" evidence="2">
    <location>
        <begin position="1131"/>
        <end position="1147"/>
    </location>
</feature>
<feature type="region of interest" description="Disordered" evidence="2">
    <location>
        <begin position="814"/>
        <end position="1299"/>
    </location>
</feature>
<feature type="compositionally biased region" description="Low complexity" evidence="2">
    <location>
        <begin position="814"/>
        <end position="825"/>
    </location>
</feature>
<feature type="compositionally biased region" description="Basic and acidic residues" evidence="2">
    <location>
        <begin position="1216"/>
        <end position="1236"/>
    </location>
</feature>
<dbReference type="SUPFAM" id="SSF50729">
    <property type="entry name" value="PH domain-like"/>
    <property type="match status" value="1"/>
</dbReference>
<accession>A0A9X0A4J9</accession>
<evidence type="ECO:0000259" key="4">
    <source>
        <dbReference type="PROSITE" id="PS50010"/>
    </source>
</evidence>
<feature type="compositionally biased region" description="Basic and acidic residues" evidence="2">
    <location>
        <begin position="1182"/>
        <end position="1191"/>
    </location>
</feature>
<evidence type="ECO:0000313" key="5">
    <source>
        <dbReference type="EMBL" id="KAJ7393292.1"/>
    </source>
</evidence>
<feature type="domain" description="PH" evidence="3">
    <location>
        <begin position="637"/>
        <end position="734"/>
    </location>
</feature>
<evidence type="ECO:0000256" key="1">
    <source>
        <dbReference type="SAM" id="Coils"/>
    </source>
</evidence>
<organism evidence="5 6">
    <name type="scientific">Desmophyllum pertusum</name>
    <dbReference type="NCBI Taxonomy" id="174260"/>
    <lineage>
        <taxon>Eukaryota</taxon>
        <taxon>Metazoa</taxon>
        <taxon>Cnidaria</taxon>
        <taxon>Anthozoa</taxon>
        <taxon>Hexacorallia</taxon>
        <taxon>Scleractinia</taxon>
        <taxon>Caryophylliina</taxon>
        <taxon>Caryophylliidae</taxon>
        <taxon>Desmophyllum</taxon>
    </lineage>
</organism>
<sequence length="1312" mass="147267">MPEIGRDDFDHYEKGERRVCQGKLCSSNVQTEKYYAVKVCHHEDCQETNRGNPLLLCLRCDEVHHLGAGSSHARFDVPERPSTNLFRTPSSHSAGSDSGNEDDVESEPKVDKKNRGYSSGKRMFKLSAAAKKKPRRHNTEDPGREFFSIKFYDSRSGEVHIDVVPALKGKSLRDSIEPLFDAQEFSFTTHSVFLDSSNTPLPLAFDTFPLGGNVLHVRANEDFKVDERVINIVRDSYSEDKSNADDTAPRPKSSSFMARTGSFTTKTKDKGSLKRDDDKEKDSLKDDKLLQQFNKNTQKGKKNMESLFGKEFGVSQQSSDGLFNQPKPIKGTLKDSLERYTLYGLEESAGYECGFKNEIEDQIKLETSWTEIVDQSRIEDMTKKQKDQQEAIWELLSTEAAYISKLYVLKKLFLQCLRNLQNEGFLAEIEASKLFSNVEEIYEVNLAFWTEYLKVIEIARHTKDLLNPVKMEIGFNMFETQFDPYITYCMEEANCLKYFKEKLIESEDFRSYITWCEEHRYCTDRLKLNDLLVKPMQRVTKYPLLLKAIYNKTLEDDMKVPVIIRMRDKVEAFVSKVNGAMRVRHELEKLKATADRINNNYNVVEAVNEEMEKILQDYSSYDLTRPMPGLTNDEHRCVIHEGSLRLLEKQGKMDVYVFLFTDLLLITKAKKGDKFKVIKPPLQVDKLFISTSKDQGAFLLLYVNEYNIAVQAFALQGTVADQTQWLDAIKKAQKLFMIAKLGQGSSNMLQMRTTSDNDLMSPSGLVTPSGLSPAFSRLKRRSSSASSIISLESDSDDESGVAFLTLNARVRSDSALTSASSTQSSIRGKNGESEEKEDAVRQPQAELLSPEEEELSLLGAMARPRSESLGRISRSSSAPQKERPRVVDSSSLSRSSSAPQGPIPGRVLSLREGIIMKRRTLEERDGSITSSSASLNDSAGDSEILSQLRTSSVDFPSLPPPEPQETTEVRNEPQSPNQEQLCGTESFPLPAEEDTHEYLSSPEKRSSVSDIEYYEGCEPGVDLENSFEEPQGSEDDSCVVDLSIPQLGQTPGSLESTLKTNGPTKQTPHIKSQLIAQHKIQSAMTETPRKRSSLPRRSSPVVSRKSRPEKLKREKADQDINGILQKIRDASATSAAGTVEGTSSDIQEQPCKLLGKINKRSSESSRVPVKPDKSHYPVGADLKADGRKERPPNALTNTRKKSMSLSDLLSIGKDLTSSRDKSKDKETDKDRSRPKSSEPISPQTDEEAMSPTSLDGQGDQKQEKKSRFSRLRRKSSRGGGGELKDGIASGPNIDPKRASRHFFKESLMLETS</sequence>
<dbReference type="InterPro" id="IPR000219">
    <property type="entry name" value="DH_dom"/>
</dbReference>
<dbReference type="GO" id="GO:0005886">
    <property type="term" value="C:plasma membrane"/>
    <property type="evidence" value="ECO:0007669"/>
    <property type="project" value="TreeGrafter"/>
</dbReference>
<dbReference type="SUPFAM" id="SSF48065">
    <property type="entry name" value="DBL homology domain (DH-domain)"/>
    <property type="match status" value="1"/>
</dbReference>
<dbReference type="CDD" id="cd17068">
    <property type="entry name" value="RBD_PLEKHG5"/>
    <property type="match status" value="1"/>
</dbReference>
<feature type="compositionally biased region" description="Basic residues" evidence="2">
    <location>
        <begin position="1267"/>
        <end position="1276"/>
    </location>
</feature>
<feature type="region of interest" description="Disordered" evidence="2">
    <location>
        <begin position="239"/>
        <end position="296"/>
    </location>
</feature>
<dbReference type="OrthoDB" id="660555at2759"/>
<name>A0A9X0A4J9_9CNID</name>
<feature type="compositionally biased region" description="Acidic residues" evidence="2">
    <location>
        <begin position="1025"/>
        <end position="1038"/>
    </location>
</feature>
<feature type="compositionally biased region" description="Polar residues" evidence="2">
    <location>
        <begin position="1046"/>
        <end position="1070"/>
    </location>
</feature>
<feature type="region of interest" description="Disordered" evidence="2">
    <location>
        <begin position="72"/>
        <end position="117"/>
    </location>
</feature>
<dbReference type="InterPro" id="IPR011993">
    <property type="entry name" value="PH-like_dom_sf"/>
</dbReference>
<feature type="coiled-coil region" evidence="1">
    <location>
        <begin position="580"/>
        <end position="607"/>
    </location>
</feature>
<keyword evidence="6" id="KW-1185">Reference proteome</keyword>
<dbReference type="InterPro" id="IPR040181">
    <property type="entry name" value="PKHG5/7"/>
</dbReference>
<dbReference type="Pfam" id="PF00621">
    <property type="entry name" value="RhoGEF"/>
    <property type="match status" value="1"/>
</dbReference>
<dbReference type="Proteomes" id="UP001163046">
    <property type="component" value="Unassembled WGS sequence"/>
</dbReference>
<dbReference type="Gene3D" id="2.30.29.30">
    <property type="entry name" value="Pleckstrin-homology domain (PH domain)/Phosphotyrosine-binding domain (PTB)"/>
    <property type="match status" value="1"/>
</dbReference>
<dbReference type="GO" id="GO:0030424">
    <property type="term" value="C:axon"/>
    <property type="evidence" value="ECO:0007669"/>
    <property type="project" value="TreeGrafter"/>
</dbReference>
<evidence type="ECO:0000313" key="6">
    <source>
        <dbReference type="Proteomes" id="UP001163046"/>
    </source>
</evidence>
<dbReference type="GO" id="GO:0007266">
    <property type="term" value="P:Rho protein signal transduction"/>
    <property type="evidence" value="ECO:0007669"/>
    <property type="project" value="TreeGrafter"/>
</dbReference>
<dbReference type="PROSITE" id="PS50010">
    <property type="entry name" value="DH_2"/>
    <property type="match status" value="1"/>
</dbReference>
<dbReference type="CDD" id="cd13244">
    <property type="entry name" value="PH_PLEKHG5_G6"/>
    <property type="match status" value="1"/>
</dbReference>
<gene>
    <name evidence="5" type="primary">PLEKHG5</name>
    <name evidence="5" type="ORF">OS493_006261</name>
</gene>
<feature type="compositionally biased region" description="Polar residues" evidence="2">
    <location>
        <begin position="252"/>
        <end position="265"/>
    </location>
</feature>
<dbReference type="InterPro" id="IPR001849">
    <property type="entry name" value="PH_domain"/>
</dbReference>
<feature type="compositionally biased region" description="Polar residues" evidence="2">
    <location>
        <begin position="927"/>
        <end position="954"/>
    </location>
</feature>
<dbReference type="InterPro" id="IPR035899">
    <property type="entry name" value="DBL_dom_sf"/>
</dbReference>
<feature type="compositionally biased region" description="Basic and acidic residues" evidence="2">
    <location>
        <begin position="239"/>
        <end position="249"/>
    </location>
</feature>
<dbReference type="GO" id="GO:0005085">
    <property type="term" value="F:guanyl-nucleotide exchange factor activity"/>
    <property type="evidence" value="ECO:0007669"/>
    <property type="project" value="InterPro"/>
</dbReference>
<feature type="compositionally biased region" description="Low complexity" evidence="2">
    <location>
        <begin position="867"/>
        <end position="877"/>
    </location>
</feature>
<keyword evidence="1" id="KW-0175">Coiled coil</keyword>
<comment type="caution">
    <text evidence="5">The sequence shown here is derived from an EMBL/GenBank/DDBJ whole genome shotgun (WGS) entry which is preliminary data.</text>
</comment>
<dbReference type="PANTHER" id="PTHR13217">
    <property type="entry name" value="PLECKSTRIN HOMOLOGY DOMAIN-CONTAINING FAMILY G MEMBER 7"/>
    <property type="match status" value="1"/>
</dbReference>
<dbReference type="EMBL" id="MU825398">
    <property type="protein sequence ID" value="KAJ7393292.1"/>
    <property type="molecule type" value="Genomic_DNA"/>
</dbReference>
<feature type="compositionally biased region" description="Polar residues" evidence="2">
    <location>
        <begin position="81"/>
        <end position="98"/>
    </location>
</feature>
<dbReference type="Gene3D" id="1.20.900.10">
    <property type="entry name" value="Dbl homology (DH) domain"/>
    <property type="match status" value="1"/>
</dbReference>
<dbReference type="SMART" id="SM00233">
    <property type="entry name" value="PH"/>
    <property type="match status" value="1"/>
</dbReference>
<feature type="compositionally biased region" description="Basic and acidic residues" evidence="2">
    <location>
        <begin position="266"/>
        <end position="289"/>
    </location>
</feature>
<dbReference type="PROSITE" id="PS50003">
    <property type="entry name" value="PH_DOMAIN"/>
    <property type="match status" value="1"/>
</dbReference>
<reference evidence="5" key="1">
    <citation type="submission" date="2023-01" db="EMBL/GenBank/DDBJ databases">
        <title>Genome assembly of the deep-sea coral Lophelia pertusa.</title>
        <authorList>
            <person name="Herrera S."/>
            <person name="Cordes E."/>
        </authorList>
    </citation>
    <scope>NUCLEOTIDE SEQUENCE</scope>
    <source>
        <strain evidence="5">USNM1676648</strain>
        <tissue evidence="5">Polyp</tissue>
    </source>
</reference>
<dbReference type="SMART" id="SM00325">
    <property type="entry name" value="RhoGEF"/>
    <property type="match status" value="1"/>
</dbReference>
<dbReference type="PANTHER" id="PTHR13217:SF11">
    <property type="entry name" value="PLECKSTRIN HOMOLOGY DOMAIN-CONTAINING FAMILY G MEMBER 5"/>
    <property type="match status" value="1"/>
</dbReference>
<evidence type="ECO:0000256" key="2">
    <source>
        <dbReference type="SAM" id="MobiDB-lite"/>
    </source>
</evidence>
<dbReference type="GO" id="GO:0043542">
    <property type="term" value="P:endothelial cell migration"/>
    <property type="evidence" value="ECO:0007669"/>
    <property type="project" value="TreeGrafter"/>
</dbReference>
<dbReference type="GO" id="GO:0030139">
    <property type="term" value="C:endocytic vesicle"/>
    <property type="evidence" value="ECO:0007669"/>
    <property type="project" value="TreeGrafter"/>
</dbReference>
<proteinExistence type="predicted"/>
<protein>
    <submittedName>
        <fullName evidence="5">Pleckstrin y domain containing, G (With RhoGef domain) member</fullName>
    </submittedName>
</protein>
<feature type="compositionally biased region" description="Basic and acidic residues" evidence="2">
    <location>
        <begin position="1106"/>
        <end position="1118"/>
    </location>
</feature>
<feature type="compositionally biased region" description="Polar residues" evidence="2">
    <location>
        <begin position="972"/>
        <end position="983"/>
    </location>
</feature>
<evidence type="ECO:0000259" key="3">
    <source>
        <dbReference type="PROSITE" id="PS50003"/>
    </source>
</evidence>